<dbReference type="PROSITE" id="PS51294">
    <property type="entry name" value="HTH_MYB"/>
    <property type="match status" value="2"/>
</dbReference>
<dbReference type="Proteomes" id="UP000554482">
    <property type="component" value="Unassembled WGS sequence"/>
</dbReference>
<dbReference type="EMBL" id="JABWDY010041721">
    <property type="protein sequence ID" value="KAF5177197.1"/>
    <property type="molecule type" value="Genomic_DNA"/>
</dbReference>
<dbReference type="OrthoDB" id="2143914at2759"/>
<comment type="caution">
    <text evidence="5">The sequence shown here is derived from an EMBL/GenBank/DDBJ whole genome shotgun (WGS) entry which is preliminary data.</text>
</comment>
<keyword evidence="1" id="KW-0677">Repeat</keyword>
<evidence type="ECO:0000259" key="4">
    <source>
        <dbReference type="PROSITE" id="PS51294"/>
    </source>
</evidence>
<dbReference type="InterPro" id="IPR017930">
    <property type="entry name" value="Myb_dom"/>
</dbReference>
<dbReference type="SMART" id="SM00717">
    <property type="entry name" value="SANT"/>
    <property type="match status" value="2"/>
</dbReference>
<dbReference type="FunFam" id="1.10.10.60:FF:000010">
    <property type="entry name" value="Transcriptional activator Myb isoform A"/>
    <property type="match status" value="1"/>
</dbReference>
<sequence length="276" mass="31946">MTNIFVEEDMSLLPENNSFAMENKFLPEVVSRSKRFMTKGHWSAEEDKSLVRLVHKYGMKSWSDIADRLGGRIGKQCRERWYNHLCPDIKKQAWSEEEDKALIEAHKMYGNSWTEIAKRIPGRPENSIKNRWNIYRRKYLLGDSNQPQSILLDYISLCDRIGILNRNVKGKAKSESKYRFDCNLAEQSKHKEMNESQEVYKPYIPFAVNEDTHGEQLNFARDSNLPQVEDMELSALLSGLENPNIDSDMAFGNGNNGLDFVKMAFPSVNLGAWYGY</sequence>
<organism evidence="5 6">
    <name type="scientific">Thalictrum thalictroides</name>
    <name type="common">Rue-anemone</name>
    <name type="synonym">Anemone thalictroides</name>
    <dbReference type="NCBI Taxonomy" id="46969"/>
    <lineage>
        <taxon>Eukaryota</taxon>
        <taxon>Viridiplantae</taxon>
        <taxon>Streptophyta</taxon>
        <taxon>Embryophyta</taxon>
        <taxon>Tracheophyta</taxon>
        <taxon>Spermatophyta</taxon>
        <taxon>Magnoliopsida</taxon>
        <taxon>Ranunculales</taxon>
        <taxon>Ranunculaceae</taxon>
        <taxon>Thalictroideae</taxon>
        <taxon>Thalictrum</taxon>
    </lineage>
</organism>
<dbReference type="InterPro" id="IPR050560">
    <property type="entry name" value="MYB_TF"/>
</dbReference>
<feature type="domain" description="Myb-like" evidence="3">
    <location>
        <begin position="86"/>
        <end position="136"/>
    </location>
</feature>
<evidence type="ECO:0000259" key="3">
    <source>
        <dbReference type="PROSITE" id="PS50090"/>
    </source>
</evidence>
<evidence type="ECO:0000313" key="6">
    <source>
        <dbReference type="Proteomes" id="UP000554482"/>
    </source>
</evidence>
<dbReference type="GO" id="GO:0000981">
    <property type="term" value="F:DNA-binding transcription factor activity, RNA polymerase II-specific"/>
    <property type="evidence" value="ECO:0007669"/>
    <property type="project" value="TreeGrafter"/>
</dbReference>
<dbReference type="GO" id="GO:0000978">
    <property type="term" value="F:RNA polymerase II cis-regulatory region sequence-specific DNA binding"/>
    <property type="evidence" value="ECO:0007669"/>
    <property type="project" value="TreeGrafter"/>
</dbReference>
<dbReference type="PROSITE" id="PS50090">
    <property type="entry name" value="MYB_LIKE"/>
    <property type="match status" value="2"/>
</dbReference>
<evidence type="ECO:0000256" key="2">
    <source>
        <dbReference type="ARBA" id="ARBA00023125"/>
    </source>
</evidence>
<dbReference type="Gene3D" id="1.10.10.60">
    <property type="entry name" value="Homeodomain-like"/>
    <property type="match status" value="2"/>
</dbReference>
<dbReference type="AlphaFoldDB" id="A0A7J6UX69"/>
<reference evidence="5 6" key="1">
    <citation type="submission" date="2020-06" db="EMBL/GenBank/DDBJ databases">
        <title>Transcriptomic and genomic resources for Thalictrum thalictroides and T. hernandezii: Facilitating candidate gene discovery in an emerging model plant lineage.</title>
        <authorList>
            <person name="Arias T."/>
            <person name="Riano-Pachon D.M."/>
            <person name="Di Stilio V.S."/>
        </authorList>
    </citation>
    <scope>NUCLEOTIDE SEQUENCE [LARGE SCALE GENOMIC DNA]</scope>
    <source>
        <strain evidence="6">cv. WT478/WT964</strain>
        <tissue evidence="5">Leaves</tissue>
    </source>
</reference>
<dbReference type="PANTHER" id="PTHR45614">
    <property type="entry name" value="MYB PROTEIN-RELATED"/>
    <property type="match status" value="1"/>
</dbReference>
<dbReference type="InterPro" id="IPR009057">
    <property type="entry name" value="Homeodomain-like_sf"/>
</dbReference>
<dbReference type="InterPro" id="IPR001005">
    <property type="entry name" value="SANT/Myb"/>
</dbReference>
<evidence type="ECO:0000313" key="5">
    <source>
        <dbReference type="EMBL" id="KAF5177197.1"/>
    </source>
</evidence>
<proteinExistence type="predicted"/>
<protein>
    <submittedName>
        <fullName evidence="5">Myb family transcription factor</fullName>
    </submittedName>
</protein>
<feature type="domain" description="HTH myb-type" evidence="4">
    <location>
        <begin position="87"/>
        <end position="140"/>
    </location>
</feature>
<name>A0A7J6UX69_THATH</name>
<dbReference type="PANTHER" id="PTHR45614:SF218">
    <property type="entry name" value="TRANSCRIPTION FACTOR MYB119-RELATED"/>
    <property type="match status" value="1"/>
</dbReference>
<feature type="domain" description="HTH myb-type" evidence="4">
    <location>
        <begin position="34"/>
        <end position="85"/>
    </location>
</feature>
<keyword evidence="6" id="KW-1185">Reference proteome</keyword>
<dbReference type="SUPFAM" id="SSF46689">
    <property type="entry name" value="Homeodomain-like"/>
    <property type="match status" value="1"/>
</dbReference>
<dbReference type="Pfam" id="PF13921">
    <property type="entry name" value="Myb_DNA-bind_6"/>
    <property type="match status" value="1"/>
</dbReference>
<dbReference type="GO" id="GO:0005634">
    <property type="term" value="C:nucleus"/>
    <property type="evidence" value="ECO:0007669"/>
    <property type="project" value="TreeGrafter"/>
</dbReference>
<accession>A0A7J6UX69</accession>
<gene>
    <name evidence="5" type="ORF">FRX31_033216</name>
</gene>
<keyword evidence="2" id="KW-0238">DNA-binding</keyword>
<evidence type="ECO:0000256" key="1">
    <source>
        <dbReference type="ARBA" id="ARBA00022737"/>
    </source>
</evidence>
<dbReference type="CDD" id="cd00167">
    <property type="entry name" value="SANT"/>
    <property type="match status" value="2"/>
</dbReference>
<feature type="domain" description="Myb-like" evidence="3">
    <location>
        <begin position="34"/>
        <end position="85"/>
    </location>
</feature>